<comment type="caution">
    <text evidence="14">The sequence shown here is derived from an EMBL/GenBank/DDBJ whole genome shotgun (WGS) entry which is preliminary data.</text>
</comment>
<dbReference type="PANTHER" id="PTHR38011">
    <property type="entry name" value="DIHYDROFOLATE REDUCTASE FAMILY PROTEIN (AFU_ORTHOLOGUE AFUA_8G06820)"/>
    <property type="match status" value="1"/>
</dbReference>
<keyword evidence="7" id="KW-0521">NADP</keyword>
<dbReference type="InterPro" id="IPR002734">
    <property type="entry name" value="RibDG_C"/>
</dbReference>
<evidence type="ECO:0000256" key="4">
    <source>
        <dbReference type="ARBA" id="ARBA00012851"/>
    </source>
</evidence>
<evidence type="ECO:0000256" key="1">
    <source>
        <dbReference type="ARBA" id="ARBA00003555"/>
    </source>
</evidence>
<proteinExistence type="inferred from homology"/>
<accession>A0A2T9YPA4</accession>
<evidence type="ECO:0000256" key="6">
    <source>
        <dbReference type="ARBA" id="ARBA00022619"/>
    </source>
</evidence>
<keyword evidence="6" id="KW-0686">Riboflavin biosynthesis</keyword>
<dbReference type="GO" id="GO:0009231">
    <property type="term" value="P:riboflavin biosynthetic process"/>
    <property type="evidence" value="ECO:0007669"/>
    <property type="project" value="UniProtKB-KW"/>
</dbReference>
<keyword evidence="15" id="KW-1185">Reference proteome</keyword>
<comment type="catalytic activity">
    <reaction evidence="11">
        <text>2,5-diamino-6-(1-D-ribitylamino)pyrimidin-4(3H)-one 5'-phosphate + NAD(+) = 2,5-diamino-6-(1-D-ribosylamino)pyrimidin-4(3H)-one 5'-phosphate + NADH + H(+)</text>
        <dbReference type="Rhea" id="RHEA:27274"/>
        <dbReference type="ChEBI" id="CHEBI:15378"/>
        <dbReference type="ChEBI" id="CHEBI:57540"/>
        <dbReference type="ChEBI" id="CHEBI:57945"/>
        <dbReference type="ChEBI" id="CHEBI:58890"/>
        <dbReference type="ChEBI" id="CHEBI:59545"/>
        <dbReference type="EC" id="1.1.1.302"/>
    </reaction>
</comment>
<reference evidence="14 15" key="1">
    <citation type="journal article" date="2018" name="MBio">
        <title>Comparative Genomics Reveals the Core Gene Toolbox for the Fungus-Insect Symbiosis.</title>
        <authorList>
            <person name="Wang Y."/>
            <person name="Stata M."/>
            <person name="Wang W."/>
            <person name="Stajich J.E."/>
            <person name="White M.M."/>
            <person name="Moncalvo J.M."/>
        </authorList>
    </citation>
    <scope>NUCLEOTIDE SEQUENCE [LARGE SCALE GENOMIC DNA]</scope>
    <source>
        <strain evidence="14 15">SWE-8-4</strain>
    </source>
</reference>
<evidence type="ECO:0000256" key="12">
    <source>
        <dbReference type="ARBA" id="ARBA00049020"/>
    </source>
</evidence>
<keyword evidence="8" id="KW-0560">Oxidoreductase</keyword>
<dbReference type="EC" id="1.1.1.302" evidence="4"/>
<evidence type="ECO:0000256" key="7">
    <source>
        <dbReference type="ARBA" id="ARBA00022857"/>
    </source>
</evidence>
<dbReference type="PANTHER" id="PTHR38011:SF7">
    <property type="entry name" value="2,5-DIAMINO-6-RIBOSYLAMINO-4(3H)-PYRIMIDINONE 5'-PHOSPHATE REDUCTASE"/>
    <property type="match status" value="1"/>
</dbReference>
<sequence length="287" mass="31324">MEYENPYSNAKQFWSAVKTKFELDTQRTAPVKPFVTLTFAQSLDAKISSANKQQILLSCKESMVLTHHLRTVHDAILVGVGTVLTDDPRLNGKRIVTYFLLADIVGRYMIRFVEPSEYETAHNPTPVILDTNLRIPENARIIHYHKQDSRCKPPIIVCSPTAYNSSSSKKSTLESYGAKVITVDEADCDVSGRPTIGAILVALGGQGVRSIMVEGGSQIIGSFLKEQATSTNSTIDLMIVTVSPKIIGSLGTGPTDSIVLDGSPPAIELKDQMYKQFGCDFVVASLL</sequence>
<gene>
    <name evidence="14" type="ORF">BB561_002741</name>
</gene>
<feature type="domain" description="Bacterial bifunctional deaminase-reductase C-terminal" evidence="13">
    <location>
        <begin position="33"/>
        <end position="282"/>
    </location>
</feature>
<dbReference type="Proteomes" id="UP000245383">
    <property type="component" value="Unassembled WGS sequence"/>
</dbReference>
<dbReference type="GO" id="GO:0008703">
    <property type="term" value="F:5-amino-6-(5-phosphoribosylamino)uracil reductase activity"/>
    <property type="evidence" value="ECO:0007669"/>
    <property type="project" value="InterPro"/>
</dbReference>
<dbReference type="EMBL" id="MBFR01000099">
    <property type="protein sequence ID" value="PVU94178.1"/>
    <property type="molecule type" value="Genomic_DNA"/>
</dbReference>
<evidence type="ECO:0000313" key="15">
    <source>
        <dbReference type="Proteomes" id="UP000245383"/>
    </source>
</evidence>
<comment type="similarity">
    <text evidence="3">Belongs to the HTP reductase family.</text>
</comment>
<evidence type="ECO:0000313" key="14">
    <source>
        <dbReference type="EMBL" id="PVU94178.1"/>
    </source>
</evidence>
<evidence type="ECO:0000256" key="5">
    <source>
        <dbReference type="ARBA" id="ARBA00015035"/>
    </source>
</evidence>
<comment type="catalytic activity">
    <reaction evidence="12">
        <text>2,5-diamino-6-(1-D-ribitylamino)pyrimidin-4(3H)-one 5'-phosphate + NADP(+) = 2,5-diamino-6-(1-D-ribosylamino)pyrimidin-4(3H)-one 5'-phosphate + NADPH + H(+)</text>
        <dbReference type="Rhea" id="RHEA:27278"/>
        <dbReference type="ChEBI" id="CHEBI:15378"/>
        <dbReference type="ChEBI" id="CHEBI:57783"/>
        <dbReference type="ChEBI" id="CHEBI:58349"/>
        <dbReference type="ChEBI" id="CHEBI:58890"/>
        <dbReference type="ChEBI" id="CHEBI:59545"/>
        <dbReference type="EC" id="1.1.1.302"/>
    </reaction>
</comment>
<dbReference type="InterPro" id="IPR050765">
    <property type="entry name" value="Riboflavin_Biosynth_HTPR"/>
</dbReference>
<evidence type="ECO:0000256" key="3">
    <source>
        <dbReference type="ARBA" id="ARBA00009723"/>
    </source>
</evidence>
<evidence type="ECO:0000259" key="13">
    <source>
        <dbReference type="Pfam" id="PF01872"/>
    </source>
</evidence>
<dbReference type="OrthoDB" id="5432at2759"/>
<dbReference type="Pfam" id="PF01872">
    <property type="entry name" value="RibD_C"/>
    <property type="match status" value="1"/>
</dbReference>
<evidence type="ECO:0000256" key="8">
    <source>
        <dbReference type="ARBA" id="ARBA00023002"/>
    </source>
</evidence>
<evidence type="ECO:0000256" key="11">
    <source>
        <dbReference type="ARBA" id="ARBA00047550"/>
    </source>
</evidence>
<dbReference type="STRING" id="133385.A0A2T9YPA4"/>
<dbReference type="InterPro" id="IPR024072">
    <property type="entry name" value="DHFR-like_dom_sf"/>
</dbReference>
<dbReference type="Gene3D" id="3.40.430.10">
    <property type="entry name" value="Dihydrofolate Reductase, subunit A"/>
    <property type="match status" value="1"/>
</dbReference>
<comment type="function">
    <text evidence="1">Catalyzes an early step in riboflavin biosynthesis, the NADPH-dependent reduction of the ribose side chain of 2,5-diamino-6-ribosylamino-4(3H)-pyrimidinone 5'-phosphate, yielding 2,5-diamino-6-ribitylamino-4(3H)-pyrimidinone 5'-phosphate.</text>
</comment>
<name>A0A2T9YPA4_9FUNG</name>
<evidence type="ECO:0000256" key="2">
    <source>
        <dbReference type="ARBA" id="ARBA00005104"/>
    </source>
</evidence>
<organism evidence="14 15">
    <name type="scientific">Smittium simulii</name>
    <dbReference type="NCBI Taxonomy" id="133385"/>
    <lineage>
        <taxon>Eukaryota</taxon>
        <taxon>Fungi</taxon>
        <taxon>Fungi incertae sedis</taxon>
        <taxon>Zoopagomycota</taxon>
        <taxon>Kickxellomycotina</taxon>
        <taxon>Harpellomycetes</taxon>
        <taxon>Harpellales</taxon>
        <taxon>Legeriomycetaceae</taxon>
        <taxon>Smittium</taxon>
    </lineage>
</organism>
<evidence type="ECO:0000256" key="9">
    <source>
        <dbReference type="ARBA" id="ARBA00030073"/>
    </source>
</evidence>
<dbReference type="AlphaFoldDB" id="A0A2T9YPA4"/>
<evidence type="ECO:0000256" key="10">
    <source>
        <dbReference type="ARBA" id="ARBA00031630"/>
    </source>
</evidence>
<dbReference type="SUPFAM" id="SSF53597">
    <property type="entry name" value="Dihydrofolate reductase-like"/>
    <property type="match status" value="1"/>
</dbReference>
<protein>
    <recommendedName>
        <fullName evidence="5">2,5-diamino-6-ribosylamino-4(3H)-pyrimidinone 5'-phosphate reductase</fullName>
        <ecNumber evidence="4">1.1.1.302</ecNumber>
    </recommendedName>
    <alternativeName>
        <fullName evidence="10">2,5-diamino-6-(5-phospho-D-ribosylamino)pyrimidin-4(3H)-one reductase</fullName>
    </alternativeName>
    <alternativeName>
        <fullName evidence="9">2,5-diamino-6-ribitylamino-4(3H)-pyrimidinone 5'-phosphate synthase</fullName>
    </alternativeName>
</protein>
<comment type="pathway">
    <text evidence="2">Cofactor biosynthesis; riboflavin biosynthesis.</text>
</comment>